<dbReference type="OrthoDB" id="9791347at2"/>
<dbReference type="RefSeq" id="WP_153239762.1">
    <property type="nucleotide sequence ID" value="NZ_CP036422.1"/>
</dbReference>
<dbReference type="KEGG" id="halc:EY643_13675"/>
<dbReference type="InterPro" id="IPR015947">
    <property type="entry name" value="PUA-like_sf"/>
</dbReference>
<evidence type="ECO:0000313" key="2">
    <source>
        <dbReference type="EMBL" id="QFU76620.1"/>
    </source>
</evidence>
<accession>A0A5P9NLA8</accession>
<dbReference type="CDD" id="cd21133">
    <property type="entry name" value="EVE"/>
    <property type="match status" value="1"/>
</dbReference>
<reference evidence="2 3" key="1">
    <citation type="submission" date="2019-02" db="EMBL/GenBank/DDBJ databases">
        <authorList>
            <person name="Li S.-H."/>
        </authorList>
    </citation>
    <scope>NUCLEOTIDE SEQUENCE [LARGE SCALE GENOMIC DNA]</scope>
    <source>
        <strain evidence="2 3">IMCC14385</strain>
    </source>
</reference>
<dbReference type="EMBL" id="CP036422">
    <property type="protein sequence ID" value="QFU76620.1"/>
    <property type="molecule type" value="Genomic_DNA"/>
</dbReference>
<dbReference type="InterPro" id="IPR047197">
    <property type="entry name" value="THYN1-like_EVE"/>
</dbReference>
<dbReference type="PANTHER" id="PTHR14087:SF7">
    <property type="entry name" value="THYMOCYTE NUCLEAR PROTEIN 1"/>
    <property type="match status" value="1"/>
</dbReference>
<protein>
    <submittedName>
        <fullName evidence="2">EVE domain-containing protein</fullName>
    </submittedName>
</protein>
<dbReference type="Pfam" id="PF01878">
    <property type="entry name" value="EVE"/>
    <property type="match status" value="1"/>
</dbReference>
<evidence type="ECO:0000313" key="3">
    <source>
        <dbReference type="Proteomes" id="UP000326287"/>
    </source>
</evidence>
<dbReference type="Proteomes" id="UP000326287">
    <property type="component" value="Chromosome"/>
</dbReference>
<dbReference type="Gene3D" id="3.10.590.10">
    <property type="entry name" value="ph1033 like domains"/>
    <property type="match status" value="1"/>
</dbReference>
<feature type="domain" description="EVE" evidence="1">
    <location>
        <begin position="2"/>
        <end position="149"/>
    </location>
</feature>
<dbReference type="InterPro" id="IPR052181">
    <property type="entry name" value="5hmC_binding"/>
</dbReference>
<dbReference type="PANTHER" id="PTHR14087">
    <property type="entry name" value="THYMOCYTE NUCLEAR PROTEIN 1"/>
    <property type="match status" value="1"/>
</dbReference>
<gene>
    <name evidence="2" type="ORF">EY643_13675</name>
</gene>
<evidence type="ECO:0000259" key="1">
    <source>
        <dbReference type="Pfam" id="PF01878"/>
    </source>
</evidence>
<dbReference type="AlphaFoldDB" id="A0A5P9NLA8"/>
<proteinExistence type="predicted"/>
<dbReference type="SUPFAM" id="SSF88697">
    <property type="entry name" value="PUA domain-like"/>
    <property type="match status" value="1"/>
</dbReference>
<dbReference type="InterPro" id="IPR002740">
    <property type="entry name" value="EVE_domain"/>
</dbReference>
<keyword evidence="3" id="KW-1185">Reference proteome</keyword>
<name>A0A5P9NLA8_9GAMM</name>
<sequence length="155" mass="17583">MAYWLFKTEPDDFSIDDLQALGTTPEPWDGIRNYQARNLLRDVVTAGDEVLIYHSSCKHVGVAGVASVAKSAYPDPDQFDQKNKYYDPKATPENVRWYRVDVVFERKFPRFVPLGEIKAMPGMENMMLLKQGRLSIQPVTPAEWDAVIAASETDI</sequence>
<organism evidence="2 3">
    <name type="scientific">Halioglobus maricola</name>
    <dbReference type="NCBI Taxonomy" id="2601894"/>
    <lineage>
        <taxon>Bacteria</taxon>
        <taxon>Pseudomonadati</taxon>
        <taxon>Pseudomonadota</taxon>
        <taxon>Gammaproteobacteria</taxon>
        <taxon>Cellvibrionales</taxon>
        <taxon>Halieaceae</taxon>
        <taxon>Halioglobus</taxon>
    </lineage>
</organism>